<dbReference type="EMBL" id="JACRSZ010000005">
    <property type="protein sequence ID" value="MBC8572783.1"/>
    <property type="molecule type" value="Genomic_DNA"/>
</dbReference>
<dbReference type="PANTHER" id="PTHR11669:SF8">
    <property type="entry name" value="DNA POLYMERASE III SUBUNIT DELTA"/>
    <property type="match status" value="1"/>
</dbReference>
<protein>
    <submittedName>
        <fullName evidence="2">DNA polymerase III subunit delta</fullName>
        <ecNumber evidence="2">2.7.7.7</ecNumber>
    </submittedName>
</protein>
<evidence type="ECO:0000313" key="3">
    <source>
        <dbReference type="Proteomes" id="UP000657421"/>
    </source>
</evidence>
<organism evidence="2 3">
    <name type="scientific">Jingyaoa shaoxingensis</name>
    <dbReference type="NCBI Taxonomy" id="2763671"/>
    <lineage>
        <taxon>Bacteria</taxon>
        <taxon>Bacillati</taxon>
        <taxon>Bacillota</taxon>
        <taxon>Clostridia</taxon>
        <taxon>Lachnospirales</taxon>
        <taxon>Lachnospiraceae</taxon>
        <taxon>Jingyaoa</taxon>
    </lineage>
</organism>
<evidence type="ECO:0000313" key="2">
    <source>
        <dbReference type="EMBL" id="MBC8572783.1"/>
    </source>
</evidence>
<dbReference type="InterPro" id="IPR027417">
    <property type="entry name" value="P-loop_NTPase"/>
</dbReference>
<dbReference type="InterPro" id="IPR003593">
    <property type="entry name" value="AAA+_ATPase"/>
</dbReference>
<name>A0ABR7N8T6_9FIRM</name>
<comment type="caution">
    <text evidence="2">The sequence shown here is derived from an EMBL/GenBank/DDBJ whole genome shotgun (WGS) entry which is preliminary data.</text>
</comment>
<dbReference type="GO" id="GO:0003887">
    <property type="term" value="F:DNA-directed DNA polymerase activity"/>
    <property type="evidence" value="ECO:0007669"/>
    <property type="project" value="UniProtKB-EC"/>
</dbReference>
<dbReference type="RefSeq" id="WP_249307810.1">
    <property type="nucleotide sequence ID" value="NZ_JACRSZ010000005.1"/>
</dbReference>
<evidence type="ECO:0000259" key="1">
    <source>
        <dbReference type="SMART" id="SM00382"/>
    </source>
</evidence>
<dbReference type="CDD" id="cd00009">
    <property type="entry name" value="AAA"/>
    <property type="match status" value="1"/>
</dbReference>
<sequence>MAGFDQIIGHTDVVEHLKNAMKMDKVSHAYIFNGEKGCGKKTLAREFARALQCQGEGEKPCGMCQSCRQAEGHNQPDIIEVTHDKLNTIGVDDIREQVVADVQVRPYSSPYKVYIIPDAEKMNQQAQNALLKTIEEPPEYVVILLLTTNSAAFLPTILSRCVMLNMKPASDELVRKYLMEHVQIPDYEADICVAFAQGNIGKAERLASSEYFSEIKGAAIHLLTHVKDMDIGEISQAVKAVSEYKLDIRDYLDLLAVWFRDVLYFKATSDANGIIFKENVRAITTQTRHCSYEGLEQILDGIRKAKARLTANVNFDLTMELLFLLIKENQ</sequence>
<feature type="domain" description="AAA+ ATPase" evidence="1">
    <location>
        <begin position="26"/>
        <end position="167"/>
    </location>
</feature>
<dbReference type="Pfam" id="PF13177">
    <property type="entry name" value="DNA_pol3_delta2"/>
    <property type="match status" value="1"/>
</dbReference>
<dbReference type="SUPFAM" id="SSF52540">
    <property type="entry name" value="P-loop containing nucleoside triphosphate hydrolases"/>
    <property type="match status" value="1"/>
</dbReference>
<dbReference type="Proteomes" id="UP000657421">
    <property type="component" value="Unassembled WGS sequence"/>
</dbReference>
<dbReference type="Gene3D" id="3.40.50.300">
    <property type="entry name" value="P-loop containing nucleotide triphosphate hydrolases"/>
    <property type="match status" value="1"/>
</dbReference>
<dbReference type="SMART" id="SM00382">
    <property type="entry name" value="AAA"/>
    <property type="match status" value="1"/>
</dbReference>
<keyword evidence="3" id="KW-1185">Reference proteome</keyword>
<dbReference type="InterPro" id="IPR004622">
    <property type="entry name" value="DNA_pol_HolB"/>
</dbReference>
<dbReference type="EC" id="2.7.7.7" evidence="2"/>
<dbReference type="PANTHER" id="PTHR11669">
    <property type="entry name" value="REPLICATION FACTOR C / DNA POLYMERASE III GAMMA-TAU SUBUNIT"/>
    <property type="match status" value="1"/>
</dbReference>
<proteinExistence type="predicted"/>
<dbReference type="NCBIfam" id="TIGR00678">
    <property type="entry name" value="holB"/>
    <property type="match status" value="1"/>
</dbReference>
<keyword evidence="2" id="KW-0548">Nucleotidyltransferase</keyword>
<gene>
    <name evidence="2" type="primary">holB</name>
    <name evidence="2" type="ORF">H8716_06740</name>
</gene>
<reference evidence="2 3" key="1">
    <citation type="submission" date="2020-08" db="EMBL/GenBank/DDBJ databases">
        <title>Genome public.</title>
        <authorList>
            <person name="Liu C."/>
            <person name="Sun Q."/>
        </authorList>
    </citation>
    <scope>NUCLEOTIDE SEQUENCE [LARGE SCALE GENOMIC DNA]</scope>
    <source>
        <strain evidence="2 3">NSJ-46</strain>
    </source>
</reference>
<dbReference type="InterPro" id="IPR050238">
    <property type="entry name" value="DNA_Rep/Repair_Clamp_Loader"/>
</dbReference>
<accession>A0ABR7N8T6</accession>
<keyword evidence="2" id="KW-0808">Transferase</keyword>